<keyword evidence="2" id="KW-1185">Reference proteome</keyword>
<dbReference type="Proteomes" id="UP001497700">
    <property type="component" value="Unassembled WGS sequence"/>
</dbReference>
<organism evidence="1 2">
    <name type="scientific">Hypoxylon rubiginosum</name>
    <dbReference type="NCBI Taxonomy" id="110542"/>
    <lineage>
        <taxon>Eukaryota</taxon>
        <taxon>Fungi</taxon>
        <taxon>Dikarya</taxon>
        <taxon>Ascomycota</taxon>
        <taxon>Pezizomycotina</taxon>
        <taxon>Sordariomycetes</taxon>
        <taxon>Xylariomycetidae</taxon>
        <taxon>Xylariales</taxon>
        <taxon>Hypoxylaceae</taxon>
        <taxon>Hypoxylon</taxon>
    </lineage>
</organism>
<sequence>MTFSEAASFGMVFATAYYSLFEAARLDHGETVLIHAASGGVGQACLILAQWKGLEVFATVGTPAKREFLTKTNGIPDERIFSSRDGSFAPAVLDATGQRGVDAVINSLAGELLHDSWGILAPHGRFVEIGKKDIHQNMSLEMAAFRKAVSFMAVDIVQLCDYKGKVIQRILVEVMRLLDKKVINNIQPVIEYSLEDTSRALCVMQAGKHIGKIVVVPKTGSAIKTIPQRAKAHLIPEATYMVVGGLGGIGRSISQWLVNHGAKNLLLLSRSAASGPHSKAIQRDLSATGANITIKNCNVADLASLKAVLAECATKMPPVRGVIQGAMVLDVSILERMTAAQWSAAVDPKIAGTRNLHTVFSAETSLDFFIMLSSANGVVGAASQANYAASNTFLDAIARHRASLGLPAVVLDLGMANSVGIVAESAAVAERLIRGGHRPLEEAQVHDLIDWAIRDPNRTARNAQVVTGLAGSTLGRVDAGWARERRFAGLRETTRLRPEAGARGKESTNLAEQIAAASSTEEAEGVVEKAVMGKLADMFVIPESDIDPRQPLSKYGVDSLVAVELRNWLVPRVQCEMSIFELLGSSSLGQLAQKVVEKKNR</sequence>
<gene>
    <name evidence="1" type="ORF">F4820DRAFT_454959</name>
</gene>
<proteinExistence type="predicted"/>
<protein>
    <submittedName>
        <fullName evidence="1">KR domain-containing protein</fullName>
    </submittedName>
</protein>
<comment type="caution">
    <text evidence="1">The sequence shown here is derived from an EMBL/GenBank/DDBJ whole genome shotgun (WGS) entry which is preliminary data.</text>
</comment>
<evidence type="ECO:0000313" key="2">
    <source>
        <dbReference type="Proteomes" id="UP001497700"/>
    </source>
</evidence>
<name>A0ACB9ZHH4_9PEZI</name>
<reference evidence="1 2" key="1">
    <citation type="journal article" date="2022" name="New Phytol.">
        <title>Ecological generalism drives hyperdiversity of secondary metabolite gene clusters in xylarialean endophytes.</title>
        <authorList>
            <person name="Franco M.E.E."/>
            <person name="Wisecaver J.H."/>
            <person name="Arnold A.E."/>
            <person name="Ju Y.M."/>
            <person name="Slot J.C."/>
            <person name="Ahrendt S."/>
            <person name="Moore L.P."/>
            <person name="Eastman K.E."/>
            <person name="Scott K."/>
            <person name="Konkel Z."/>
            <person name="Mondo S.J."/>
            <person name="Kuo A."/>
            <person name="Hayes R.D."/>
            <person name="Haridas S."/>
            <person name="Andreopoulos B."/>
            <person name="Riley R."/>
            <person name="LaButti K."/>
            <person name="Pangilinan J."/>
            <person name="Lipzen A."/>
            <person name="Amirebrahimi M."/>
            <person name="Yan J."/>
            <person name="Adam C."/>
            <person name="Keymanesh K."/>
            <person name="Ng V."/>
            <person name="Louie K."/>
            <person name="Northen T."/>
            <person name="Drula E."/>
            <person name="Henrissat B."/>
            <person name="Hsieh H.M."/>
            <person name="Youens-Clark K."/>
            <person name="Lutzoni F."/>
            <person name="Miadlikowska J."/>
            <person name="Eastwood D.C."/>
            <person name="Hamelin R.C."/>
            <person name="Grigoriev I.V."/>
            <person name="U'Ren J.M."/>
        </authorList>
    </citation>
    <scope>NUCLEOTIDE SEQUENCE [LARGE SCALE GENOMIC DNA]</scope>
    <source>
        <strain evidence="1 2">CBS 119005</strain>
    </source>
</reference>
<dbReference type="EMBL" id="MU393421">
    <property type="protein sequence ID" value="KAI4871133.1"/>
    <property type="molecule type" value="Genomic_DNA"/>
</dbReference>
<accession>A0ACB9ZHH4</accession>
<evidence type="ECO:0000313" key="1">
    <source>
        <dbReference type="EMBL" id="KAI4871133.1"/>
    </source>
</evidence>